<evidence type="ECO:0000256" key="1">
    <source>
        <dbReference type="ARBA" id="ARBA00004123"/>
    </source>
</evidence>
<organism evidence="13 14">
    <name type="scientific">Latimeria chalumnae</name>
    <name type="common">Coelacanth</name>
    <dbReference type="NCBI Taxonomy" id="7897"/>
    <lineage>
        <taxon>Eukaryota</taxon>
        <taxon>Metazoa</taxon>
        <taxon>Chordata</taxon>
        <taxon>Craniata</taxon>
        <taxon>Vertebrata</taxon>
        <taxon>Euteleostomi</taxon>
        <taxon>Coelacanthiformes</taxon>
        <taxon>Coelacanthidae</taxon>
        <taxon>Latimeria</taxon>
    </lineage>
</organism>
<evidence type="ECO:0000256" key="6">
    <source>
        <dbReference type="ARBA" id="ARBA00022833"/>
    </source>
</evidence>
<dbReference type="Pfam" id="PF13912">
    <property type="entry name" value="zf-C2H2_6"/>
    <property type="match status" value="1"/>
</dbReference>
<dbReference type="Ensembl" id="ENSLACT00000005655.1">
    <property type="protein sequence ID" value="ENSLACP00000005606.1"/>
    <property type="gene ID" value="ENSLACG00000004984.1"/>
</dbReference>
<feature type="domain" description="C2H2-type" evidence="12">
    <location>
        <begin position="246"/>
        <end position="273"/>
    </location>
</feature>
<feature type="domain" description="C2H2-type" evidence="12">
    <location>
        <begin position="133"/>
        <end position="160"/>
    </location>
</feature>
<dbReference type="Gene3D" id="3.30.160.60">
    <property type="entry name" value="Classic Zinc Finger"/>
    <property type="match status" value="7"/>
</dbReference>
<dbReference type="InterPro" id="IPR036236">
    <property type="entry name" value="Znf_C2H2_sf"/>
</dbReference>
<evidence type="ECO:0000256" key="11">
    <source>
        <dbReference type="PROSITE-ProRule" id="PRU00042"/>
    </source>
</evidence>
<dbReference type="PANTHER" id="PTHR16515:SF66">
    <property type="entry name" value="C2H2-TYPE DOMAIN-CONTAINING PROTEIN"/>
    <property type="match status" value="1"/>
</dbReference>
<name>H3A7I5_LATCH</name>
<dbReference type="InterPro" id="IPR050331">
    <property type="entry name" value="Zinc_finger"/>
</dbReference>
<dbReference type="GeneTree" id="ENSGT00940000156405"/>
<dbReference type="eggNOG" id="KOG1721">
    <property type="taxonomic scope" value="Eukaryota"/>
</dbReference>
<keyword evidence="10" id="KW-0539">Nucleus</keyword>
<reference evidence="14" key="1">
    <citation type="submission" date="2011-08" db="EMBL/GenBank/DDBJ databases">
        <title>The draft genome of Latimeria chalumnae.</title>
        <authorList>
            <person name="Di Palma F."/>
            <person name="Alfoldi J."/>
            <person name="Johnson J."/>
            <person name="Berlin A."/>
            <person name="Gnerre S."/>
            <person name="Jaffe D."/>
            <person name="MacCallum I."/>
            <person name="Young S."/>
            <person name="Walker B.J."/>
            <person name="Lander E."/>
            <person name="Lindblad-Toh K."/>
        </authorList>
    </citation>
    <scope>NUCLEOTIDE SEQUENCE [LARGE SCALE GENOMIC DNA]</scope>
    <source>
        <strain evidence="14">Wild caught</strain>
    </source>
</reference>
<dbReference type="FunFam" id="3.30.160.60:FF:000412">
    <property type="entry name" value="zinc finger protein 64 isoform X1"/>
    <property type="match status" value="1"/>
</dbReference>
<evidence type="ECO:0000313" key="14">
    <source>
        <dbReference type="Proteomes" id="UP000008672"/>
    </source>
</evidence>
<feature type="domain" description="C2H2-type" evidence="12">
    <location>
        <begin position="161"/>
        <end position="188"/>
    </location>
</feature>
<dbReference type="Proteomes" id="UP000008672">
    <property type="component" value="Unassembled WGS sequence"/>
</dbReference>
<dbReference type="FunFam" id="3.30.160.60:FF:000223">
    <property type="entry name" value="zinc finger protein 64 isoform X1"/>
    <property type="match status" value="1"/>
</dbReference>
<dbReference type="FunFam" id="3.30.160.60:FF:002037">
    <property type="entry name" value="zinc finger protein 64 isoform X3"/>
    <property type="match status" value="1"/>
</dbReference>
<dbReference type="Bgee" id="ENSLACG00000004984">
    <property type="expression patterns" value="Expressed in chordate pharynx and 1 other cell type or tissue"/>
</dbReference>
<evidence type="ECO:0000256" key="2">
    <source>
        <dbReference type="ARBA" id="ARBA00006991"/>
    </source>
</evidence>
<reference evidence="13" key="2">
    <citation type="submission" date="2025-08" db="UniProtKB">
        <authorList>
            <consortium name="Ensembl"/>
        </authorList>
    </citation>
    <scope>IDENTIFICATION</scope>
</reference>
<evidence type="ECO:0000256" key="5">
    <source>
        <dbReference type="ARBA" id="ARBA00022771"/>
    </source>
</evidence>
<reference evidence="13" key="3">
    <citation type="submission" date="2025-09" db="UniProtKB">
        <authorList>
            <consortium name="Ensembl"/>
        </authorList>
    </citation>
    <scope>IDENTIFICATION</scope>
</reference>
<dbReference type="AlphaFoldDB" id="H3A7I5"/>
<dbReference type="FunFam" id="3.30.160.60:FF:000130">
    <property type="entry name" value="Spalt-like transcription factor 4"/>
    <property type="match status" value="1"/>
</dbReference>
<dbReference type="HOGENOM" id="CLU_002678_71_1_1"/>
<dbReference type="GO" id="GO:0010468">
    <property type="term" value="P:regulation of gene expression"/>
    <property type="evidence" value="ECO:0007669"/>
    <property type="project" value="TreeGrafter"/>
</dbReference>
<comment type="similarity">
    <text evidence="2">Belongs to the krueppel C2H2-type zinc-finger protein family.</text>
</comment>
<evidence type="ECO:0000256" key="3">
    <source>
        <dbReference type="ARBA" id="ARBA00022723"/>
    </source>
</evidence>
<feature type="domain" description="C2H2-type" evidence="12">
    <location>
        <begin position="333"/>
        <end position="355"/>
    </location>
</feature>
<dbReference type="PANTHER" id="PTHR16515">
    <property type="entry name" value="PR DOMAIN ZINC FINGER PROTEIN"/>
    <property type="match status" value="1"/>
</dbReference>
<feature type="domain" description="C2H2-type" evidence="12">
    <location>
        <begin position="274"/>
        <end position="302"/>
    </location>
</feature>
<feature type="domain" description="C2H2-type" evidence="12">
    <location>
        <begin position="218"/>
        <end position="245"/>
    </location>
</feature>
<sequence>VSGPEFGFDQSYQTYLPNESSDSQASALLSEHSNSCSKKSRVSLAQKKLSCSYAGCQFKTIYGLKDMERHLRTHTGMSDQICEITNKCYKYYGNLKEKKACIRPKQDQHPAYAAADSSSLKKHLRIHSNERPFKCQICPYASRNSSQLTVHLRSHTGDAPFQCQLCHAKFKINSDLKRHMRIHSGEKPYKCEFCDYCCAMKGNLKSHVRIKHNMENTFRCTECDFLCGNKTALRQHARSHQPEQPVKCSECSYSCSNKAALKVHERIHSKARPFRCDFCSFDTKQRSNLITHMKKAHGDKVKIKKQTLEKKNSDGSKQGSSRQVAKLDAKKAFQCNVCDASFVREDSLRSHKKQHGDYHVIESAALAVLQLRVDPSCHTDASSSVEHLQVPFQPNQVTTYNDSRVKIIVGHQLSEASTIVPEATIDSAPSVSAGHNQEDMSHSSQLQILRQVSLISASQQTISQNETTSVDPQAVLLAHVDPSANDSLHQTLIQTTQVSNQDPSTSQTFISSSGISCSDLEGFNALIQEGGTEVTVISDVNPTVAVSSSTSTSPIFSSSSSQEHIAKQTYPIISSGHPSSVPCSILQIPS</sequence>
<dbReference type="FunFam" id="3.30.160.60:FF:000660">
    <property type="entry name" value="zinc finger protein 64 isoform X1"/>
    <property type="match status" value="1"/>
</dbReference>
<keyword evidence="7" id="KW-0805">Transcription regulation</keyword>
<keyword evidence="4" id="KW-0677">Repeat</keyword>
<dbReference type="FunCoup" id="H3A7I5">
    <property type="interactions" value="1113"/>
</dbReference>
<keyword evidence="3" id="KW-0479">Metal-binding</keyword>
<evidence type="ECO:0000313" key="13">
    <source>
        <dbReference type="Ensembl" id="ENSLACP00000005606.1"/>
    </source>
</evidence>
<dbReference type="OMA" id="ENSFHCV"/>
<proteinExistence type="inferred from homology"/>
<comment type="subcellular location">
    <subcellularLocation>
        <location evidence="1">Nucleus</location>
    </subcellularLocation>
</comment>
<evidence type="ECO:0000256" key="7">
    <source>
        <dbReference type="ARBA" id="ARBA00023015"/>
    </source>
</evidence>
<dbReference type="PROSITE" id="PS50157">
    <property type="entry name" value="ZINC_FINGER_C2H2_2"/>
    <property type="match status" value="7"/>
</dbReference>
<protein>
    <submittedName>
        <fullName evidence="13">ZFP64 zinc finger protein</fullName>
    </submittedName>
</protein>
<accession>H3A7I5</accession>
<keyword evidence="5 11" id="KW-0863">Zinc-finger</keyword>
<keyword evidence="6" id="KW-0862">Zinc</keyword>
<dbReference type="InParanoid" id="H3A7I5"/>
<gene>
    <name evidence="13" type="primary">ZFP64</name>
</gene>
<keyword evidence="8" id="KW-0238">DNA-binding</keyword>
<dbReference type="SMART" id="SM00355">
    <property type="entry name" value="ZnF_C2H2"/>
    <property type="match status" value="8"/>
</dbReference>
<dbReference type="SUPFAM" id="SSF57667">
    <property type="entry name" value="beta-beta-alpha zinc fingers"/>
    <property type="match status" value="5"/>
</dbReference>
<dbReference type="InterPro" id="IPR013087">
    <property type="entry name" value="Znf_C2H2_type"/>
</dbReference>
<evidence type="ECO:0000256" key="8">
    <source>
        <dbReference type="ARBA" id="ARBA00023125"/>
    </source>
</evidence>
<evidence type="ECO:0000259" key="12">
    <source>
        <dbReference type="PROSITE" id="PS50157"/>
    </source>
</evidence>
<dbReference type="GO" id="GO:0008270">
    <property type="term" value="F:zinc ion binding"/>
    <property type="evidence" value="ECO:0007669"/>
    <property type="project" value="UniProtKB-KW"/>
</dbReference>
<dbReference type="GO" id="GO:0005634">
    <property type="term" value="C:nucleus"/>
    <property type="evidence" value="ECO:0007669"/>
    <property type="project" value="UniProtKB-SubCell"/>
</dbReference>
<feature type="domain" description="C2H2-type" evidence="12">
    <location>
        <begin position="189"/>
        <end position="217"/>
    </location>
</feature>
<evidence type="ECO:0000256" key="9">
    <source>
        <dbReference type="ARBA" id="ARBA00023163"/>
    </source>
</evidence>
<dbReference type="PROSITE" id="PS00028">
    <property type="entry name" value="ZINC_FINGER_C2H2_1"/>
    <property type="match status" value="5"/>
</dbReference>
<evidence type="ECO:0000256" key="10">
    <source>
        <dbReference type="ARBA" id="ARBA00023242"/>
    </source>
</evidence>
<dbReference type="GO" id="GO:0003677">
    <property type="term" value="F:DNA binding"/>
    <property type="evidence" value="ECO:0007669"/>
    <property type="project" value="UniProtKB-KW"/>
</dbReference>
<dbReference type="Pfam" id="PF00096">
    <property type="entry name" value="zf-C2H2"/>
    <property type="match status" value="3"/>
</dbReference>
<dbReference type="EMBL" id="AFYH01027092">
    <property type="status" value="NOT_ANNOTATED_CDS"/>
    <property type="molecule type" value="Genomic_DNA"/>
</dbReference>
<keyword evidence="9" id="KW-0804">Transcription</keyword>
<keyword evidence="14" id="KW-1185">Reference proteome</keyword>
<evidence type="ECO:0000256" key="4">
    <source>
        <dbReference type="ARBA" id="ARBA00022737"/>
    </source>
</evidence>